<name>A0AAD3TIW9_NEPGR</name>
<keyword evidence="1" id="KW-0812">Transmembrane</keyword>
<protein>
    <submittedName>
        <fullName evidence="2">Uncharacterized protein</fullName>
    </submittedName>
</protein>
<organism evidence="2 3">
    <name type="scientific">Nepenthes gracilis</name>
    <name type="common">Slender pitcher plant</name>
    <dbReference type="NCBI Taxonomy" id="150966"/>
    <lineage>
        <taxon>Eukaryota</taxon>
        <taxon>Viridiplantae</taxon>
        <taxon>Streptophyta</taxon>
        <taxon>Embryophyta</taxon>
        <taxon>Tracheophyta</taxon>
        <taxon>Spermatophyta</taxon>
        <taxon>Magnoliopsida</taxon>
        <taxon>eudicotyledons</taxon>
        <taxon>Gunneridae</taxon>
        <taxon>Pentapetalae</taxon>
        <taxon>Caryophyllales</taxon>
        <taxon>Nepenthaceae</taxon>
        <taxon>Nepenthes</taxon>
    </lineage>
</organism>
<accession>A0AAD3TIW9</accession>
<evidence type="ECO:0000313" key="2">
    <source>
        <dbReference type="EMBL" id="GMH30307.1"/>
    </source>
</evidence>
<keyword evidence="3" id="KW-1185">Reference proteome</keyword>
<proteinExistence type="predicted"/>
<keyword evidence="1" id="KW-0472">Membrane</keyword>
<evidence type="ECO:0000313" key="3">
    <source>
        <dbReference type="Proteomes" id="UP001279734"/>
    </source>
</evidence>
<reference evidence="2" key="1">
    <citation type="submission" date="2023-05" db="EMBL/GenBank/DDBJ databases">
        <title>Nepenthes gracilis genome sequencing.</title>
        <authorList>
            <person name="Fukushima K."/>
        </authorList>
    </citation>
    <scope>NUCLEOTIDE SEQUENCE</scope>
    <source>
        <strain evidence="2">SING2019-196</strain>
    </source>
</reference>
<dbReference type="EMBL" id="BSYO01000038">
    <property type="protein sequence ID" value="GMH30307.1"/>
    <property type="molecule type" value="Genomic_DNA"/>
</dbReference>
<dbReference type="AlphaFoldDB" id="A0AAD3TIW9"/>
<keyword evidence="1" id="KW-1133">Transmembrane helix</keyword>
<comment type="caution">
    <text evidence="2">The sequence shown here is derived from an EMBL/GenBank/DDBJ whole genome shotgun (WGS) entry which is preliminary data.</text>
</comment>
<sequence length="66" mass="7121">MLGGLEAVLSLLINNVLTVFVYCVGTASSLPLGTKKTLFWLPSYYPSSLIDDHVIWSLNLGGSFST</sequence>
<evidence type="ECO:0000256" key="1">
    <source>
        <dbReference type="SAM" id="Phobius"/>
    </source>
</evidence>
<feature type="transmembrane region" description="Helical" evidence="1">
    <location>
        <begin position="12"/>
        <end position="32"/>
    </location>
</feature>
<gene>
    <name evidence="2" type="ORF">Nepgr_032150</name>
</gene>
<dbReference type="Proteomes" id="UP001279734">
    <property type="component" value="Unassembled WGS sequence"/>
</dbReference>